<feature type="domain" description="EGF-like" evidence="5">
    <location>
        <begin position="339"/>
        <end position="383"/>
    </location>
</feature>
<dbReference type="SMART" id="SM00181">
    <property type="entry name" value="EGF"/>
    <property type="match status" value="14"/>
</dbReference>
<feature type="domain" description="EGF-like" evidence="5">
    <location>
        <begin position="142"/>
        <end position="190"/>
    </location>
</feature>
<dbReference type="OMA" id="CHRKCKT"/>
<feature type="domain" description="EGF-like" evidence="5">
    <location>
        <begin position="825"/>
        <end position="860"/>
    </location>
</feature>
<feature type="domain" description="EGF-like" evidence="5">
    <location>
        <begin position="53"/>
        <end position="94"/>
    </location>
</feature>
<feature type="domain" description="EGF-like" evidence="5">
    <location>
        <begin position="555"/>
        <end position="589"/>
    </location>
</feature>
<dbReference type="SMART" id="SM00261">
    <property type="entry name" value="FU"/>
    <property type="match status" value="16"/>
</dbReference>
<name>A0A8S1X7E1_PAROT</name>
<feature type="transmembrane region" description="Helical" evidence="4">
    <location>
        <begin position="1587"/>
        <end position="1606"/>
    </location>
</feature>
<feature type="transmembrane region" description="Helical" evidence="4">
    <location>
        <begin position="1437"/>
        <end position="1456"/>
    </location>
</feature>
<keyword evidence="4" id="KW-0472">Membrane</keyword>
<sequence length="1655" mass="186330">MSIVFLSLPYKLKGHQILQNFQVIRNLQDTGQCQTNQFLNNDVCEDCHYSCWKCSSSSSSSCLECLSDGNRILENLICKCQGNYYDENNELFCQRCRFPCLNCQGKQNQDCLSCKNSMILFENECKCGEHQFFNYVNYQCEDCHPTCSQCNGSLNSNCVKCNQEQYTLLQSNICICKDGYYKSSVDNNCHQCHVNCKTCSGPANNECLSCNDNKTGSSCHCPYGYYLPQLVPQASVCFQCHPTCQTCSNSGEFNCLTCYEFAQLQPDSNMCLCEGGFVWNGDSCSICDGGCTDQCIFDPYNCCAAPCVQCFNPNCSTCDATQACTNCQEGKTGANCNLQCDPNCKGCDQSNKALCTSCNSPFVVVGGICTCPAGQELSGSTCVSGPTCPDGLYGAGCSLVCDPSCRRCYGPNSNQCNRCKNNAYVGATQCMCYLGYYFDATYNCFPCNYTCRQCTGSSTNCTDCLYLHRTLNGSNQCACDSGYFDFGIPVCQPTNIACGLHCGNCQYISSSYQCLACALSSTYRLNDLANQCPCQDGYFDNGTMICEKCNYKCSKCATAASCTVCASNRDSSNDCNCLSGYDEQSQICVLISATANQVVIDYNALIMKTYTAEVCNLTNFANKVTCQCLGGYFMKNSKCLPCHRKCKTCSIISTNCIECSTNYINPPTCSCVNGFQLIDQACVSCNQKCALCSNNQCSTCISPLVMDTDNTCQCNTGYYFDQSTNQCSNCQTQCYQCKYQADYCTKCNFNRILPFKCVCPEGTYEVSLSLPCQNCSKRCFTCETNASTCIQCATLRINSPSCICPDGYFESSNLDCLKCHKKCQTCELSATNCLQCSTNRSSSQCQCIDGYYENNNEVCIKCHVKCKTCNGSSENDCLTCDLTRNFIQSTTQCNCKKGYYYENNTCNACIQEVVECQTNYCGDGIKQPYEQCDDWNKINRDGCNSQCKVEEGYQCTLIQNLKLSPLIYYSQCIQCADVNCKSCPNVQLCFQCRSGYFLDENQCSPCDLHCKECSGPSKKQCKSCLFDIFSTEDCQLCEDTQGLYLEFGNCVSKCGDGIIRLTEQCDDGNTIDGDGCSSTCKLEQHWVCSSNNNTQSKCDIANLPIATITFQNPSSIYQSNIYGVIAINKVMQIDQIKAQQLWIQEIKGMNQTNYFIEFGYDINYDQSTSQITLNINLYESQQNMIYQITFTNYLPFDSEGQQLSTQFLEYQLGDFYKVSELQSTTAAASKKVGLFFLATLGGAAIIGLLMQSLEFYWNTLDMLQLFSYLSYINVRFPYLHLEFLAIFKFVEMDFLNDLMPLTFIQIGENENYHNYPLLVERDVKENLLLNLSSIFVTYGLPFLIYFGCRLITKLNNKYVFDQILISDSRSLGPCSIKLYTYQILYYMNKTASIYEQSFFFQILLRVHLSSLLDLNFAIFTTVYCWTQHQETTLNDTLQYLFANLMILVQLVIIIILSDSMLVKKYQFESLQYKLKYGSLFEGFQIFGIHNRQAALLQPFKKILFMASLLVFFNNALYQIGLLTSLQMISAIISIVLQPSENTLETTKAIIQDFGMLISLNFILVYYVQDNFNYFSQDTIEWISYFHIGVYILMLSTQVVIDCYMQIKFLFKKYPKLKQCSSKKEVASVTSGNTNYYLRQQFIVIQPIQRPIKFRE</sequence>
<feature type="domain" description="EGF-like" evidence="5">
    <location>
        <begin position="774"/>
        <end position="817"/>
    </location>
</feature>
<feature type="transmembrane region" description="Helical" evidence="4">
    <location>
        <begin position="1327"/>
        <end position="1348"/>
    </location>
</feature>
<dbReference type="EMBL" id="CAJJDP010000113">
    <property type="protein sequence ID" value="CAD8196892.1"/>
    <property type="molecule type" value="Genomic_DNA"/>
</dbReference>
<keyword evidence="4" id="KW-0812">Transmembrane</keyword>
<feature type="domain" description="EGF-like" evidence="5">
    <location>
        <begin position="736"/>
        <end position="773"/>
    </location>
</feature>
<feature type="transmembrane region" description="Helical" evidence="4">
    <location>
        <begin position="1515"/>
        <end position="1536"/>
    </location>
</feature>
<feature type="transmembrane region" description="Helical" evidence="4">
    <location>
        <begin position="1232"/>
        <end position="1253"/>
    </location>
</feature>
<feature type="transmembrane region" description="Helical" evidence="4">
    <location>
        <begin position="1548"/>
        <end position="1567"/>
    </location>
</feature>
<dbReference type="PANTHER" id="PTHR15332:SF175">
    <property type="entry name" value="PROPROTEIN CONVERTASE SUBTILISIN_KEXIN TYPE 5-LIKE"/>
    <property type="match status" value="1"/>
</dbReference>
<feature type="domain" description="EGF-like" evidence="5">
    <location>
        <begin position="198"/>
        <end position="245"/>
    </location>
</feature>
<dbReference type="Proteomes" id="UP000683925">
    <property type="component" value="Unassembled WGS sequence"/>
</dbReference>
<keyword evidence="3" id="KW-1015">Disulfide bond</keyword>
<organism evidence="6 7">
    <name type="scientific">Paramecium octaurelia</name>
    <dbReference type="NCBI Taxonomy" id="43137"/>
    <lineage>
        <taxon>Eukaryota</taxon>
        <taxon>Sar</taxon>
        <taxon>Alveolata</taxon>
        <taxon>Ciliophora</taxon>
        <taxon>Intramacronucleata</taxon>
        <taxon>Oligohymenophorea</taxon>
        <taxon>Peniculida</taxon>
        <taxon>Parameciidae</taxon>
        <taxon>Paramecium</taxon>
    </lineage>
</organism>
<reference evidence="6" key="1">
    <citation type="submission" date="2021-01" db="EMBL/GenBank/DDBJ databases">
        <authorList>
            <consortium name="Genoscope - CEA"/>
            <person name="William W."/>
        </authorList>
    </citation>
    <scope>NUCLEOTIDE SEQUENCE</scope>
</reference>
<keyword evidence="2" id="KW-0677">Repeat</keyword>
<dbReference type="InterPro" id="IPR006212">
    <property type="entry name" value="Furin_repeat"/>
</dbReference>
<evidence type="ECO:0000256" key="2">
    <source>
        <dbReference type="ARBA" id="ARBA00022737"/>
    </source>
</evidence>
<evidence type="ECO:0000313" key="7">
    <source>
        <dbReference type="Proteomes" id="UP000683925"/>
    </source>
</evidence>
<feature type="transmembrane region" description="Helical" evidence="4">
    <location>
        <begin position="1265"/>
        <end position="1290"/>
    </location>
</feature>
<keyword evidence="1" id="KW-0732">Signal</keyword>
<feature type="domain" description="EGF-like" evidence="5">
    <location>
        <begin position="504"/>
        <end position="547"/>
    </location>
</feature>
<feature type="domain" description="EGF-like" evidence="5">
    <location>
        <begin position="246"/>
        <end position="285"/>
    </location>
</feature>
<feature type="domain" description="EGF-like" evidence="5">
    <location>
        <begin position="868"/>
        <end position="907"/>
    </location>
</feature>
<evidence type="ECO:0000256" key="3">
    <source>
        <dbReference type="ARBA" id="ARBA00023157"/>
    </source>
</evidence>
<proteinExistence type="predicted"/>
<accession>A0A8S1X7E1</accession>
<keyword evidence="7" id="KW-1185">Reference proteome</keyword>
<dbReference type="PANTHER" id="PTHR15332">
    <property type="entry name" value="PROPROTEIN CONVERTASE SUBTILISIN_KEXIN TYPE 5-LIKE"/>
    <property type="match status" value="1"/>
</dbReference>
<dbReference type="InterPro" id="IPR000742">
    <property type="entry name" value="EGF"/>
</dbReference>
<dbReference type="Pfam" id="PF13948">
    <property type="entry name" value="DUF4215"/>
    <property type="match status" value="1"/>
</dbReference>
<evidence type="ECO:0000256" key="1">
    <source>
        <dbReference type="ARBA" id="ARBA00022729"/>
    </source>
</evidence>
<feature type="domain" description="EGF-like" evidence="5">
    <location>
        <begin position="691"/>
        <end position="731"/>
    </location>
</feature>
<comment type="caution">
    <text evidence="6">The sequence shown here is derived from an EMBL/GenBank/DDBJ whole genome shotgun (WGS) entry which is preliminary data.</text>
</comment>
<feature type="domain" description="EGF-like" evidence="5">
    <location>
        <begin position="641"/>
        <end position="683"/>
    </location>
</feature>
<keyword evidence="4" id="KW-1133">Transmembrane helix</keyword>
<evidence type="ECO:0000259" key="5">
    <source>
        <dbReference type="SMART" id="SM00181"/>
    </source>
</evidence>
<feature type="domain" description="EGF-like" evidence="5">
    <location>
        <begin position="446"/>
        <end position="492"/>
    </location>
</feature>
<gene>
    <name evidence="6" type="ORF">POCTA_138.1.T1130034</name>
</gene>
<dbReference type="NCBIfam" id="TIGR02232">
    <property type="entry name" value="myxo_disulf_rpt"/>
    <property type="match status" value="2"/>
</dbReference>
<protein>
    <recommendedName>
        <fullName evidence="5">EGF-like domain-containing protein</fullName>
    </recommendedName>
</protein>
<evidence type="ECO:0000313" key="6">
    <source>
        <dbReference type="EMBL" id="CAD8196892.1"/>
    </source>
</evidence>
<dbReference type="OrthoDB" id="302455at2759"/>
<evidence type="ECO:0000256" key="4">
    <source>
        <dbReference type="SAM" id="Phobius"/>
    </source>
</evidence>
<dbReference type="InterPro" id="IPR011936">
    <property type="entry name" value="Myxo_disulph_rpt"/>
</dbReference>